<gene>
    <name evidence="5" type="primary">URH1</name>
    <name evidence="5" type="ORF">TWF730_000808</name>
</gene>
<evidence type="ECO:0000259" key="4">
    <source>
        <dbReference type="Pfam" id="PF01156"/>
    </source>
</evidence>
<evidence type="ECO:0000313" key="6">
    <source>
        <dbReference type="Proteomes" id="UP001373714"/>
    </source>
</evidence>
<dbReference type="Gene3D" id="3.90.245.10">
    <property type="entry name" value="Ribonucleoside hydrolase-like"/>
    <property type="match status" value="1"/>
</dbReference>
<dbReference type="InterPro" id="IPR036452">
    <property type="entry name" value="Ribo_hydro-like"/>
</dbReference>
<keyword evidence="6" id="KW-1185">Reference proteome</keyword>
<proteinExistence type="inferred from homology"/>
<evidence type="ECO:0000313" key="5">
    <source>
        <dbReference type="EMBL" id="KAK6363376.1"/>
    </source>
</evidence>
<feature type="domain" description="Inosine/uridine-preferring nucleoside hydrolase" evidence="4">
    <location>
        <begin position="8"/>
        <end position="331"/>
    </location>
</feature>
<protein>
    <submittedName>
        <fullName evidence="5">Uridine nucleosidase 1</fullName>
    </submittedName>
</protein>
<dbReference type="GO" id="GO:0006152">
    <property type="term" value="P:purine nucleoside catabolic process"/>
    <property type="evidence" value="ECO:0007669"/>
    <property type="project" value="TreeGrafter"/>
</dbReference>
<accession>A0AAV9VMQ9</accession>
<keyword evidence="3" id="KW-0326">Glycosidase</keyword>
<dbReference type="Proteomes" id="UP001373714">
    <property type="component" value="Unassembled WGS sequence"/>
</dbReference>
<reference evidence="5 6" key="1">
    <citation type="submission" date="2019-10" db="EMBL/GenBank/DDBJ databases">
        <authorList>
            <person name="Palmer J.M."/>
        </authorList>
    </citation>
    <scope>NUCLEOTIDE SEQUENCE [LARGE SCALE GENOMIC DNA]</scope>
    <source>
        <strain evidence="5 6">TWF730</strain>
    </source>
</reference>
<name>A0AAV9VMQ9_9PEZI</name>
<dbReference type="PANTHER" id="PTHR12304:SF4">
    <property type="entry name" value="URIDINE NUCLEOSIDASE"/>
    <property type="match status" value="1"/>
</dbReference>
<evidence type="ECO:0000256" key="1">
    <source>
        <dbReference type="ARBA" id="ARBA00009176"/>
    </source>
</evidence>
<dbReference type="GO" id="GO:0005829">
    <property type="term" value="C:cytosol"/>
    <property type="evidence" value="ECO:0007669"/>
    <property type="project" value="TreeGrafter"/>
</dbReference>
<comment type="caution">
    <text evidence="5">The sequence shown here is derived from an EMBL/GenBank/DDBJ whole genome shotgun (WGS) entry which is preliminary data.</text>
</comment>
<evidence type="ECO:0000256" key="3">
    <source>
        <dbReference type="ARBA" id="ARBA00023295"/>
    </source>
</evidence>
<dbReference type="GO" id="GO:0008477">
    <property type="term" value="F:purine nucleosidase activity"/>
    <property type="evidence" value="ECO:0007669"/>
    <property type="project" value="TreeGrafter"/>
</dbReference>
<dbReference type="AlphaFoldDB" id="A0AAV9VMQ9"/>
<dbReference type="PANTHER" id="PTHR12304">
    <property type="entry name" value="INOSINE-URIDINE PREFERRING NUCLEOSIDE HYDROLASE"/>
    <property type="match status" value="1"/>
</dbReference>
<dbReference type="InterPro" id="IPR023186">
    <property type="entry name" value="IUNH"/>
</dbReference>
<keyword evidence="2" id="KW-0378">Hydrolase</keyword>
<dbReference type="SUPFAM" id="SSF53590">
    <property type="entry name" value="Nucleoside hydrolase"/>
    <property type="match status" value="1"/>
</dbReference>
<dbReference type="EMBL" id="JAVHNS010000001">
    <property type="protein sequence ID" value="KAK6363376.1"/>
    <property type="molecule type" value="Genomic_DNA"/>
</dbReference>
<comment type="similarity">
    <text evidence="1">Belongs to the IUNH family.</text>
</comment>
<dbReference type="CDD" id="cd02651">
    <property type="entry name" value="nuc_hydro_IU_UC_XIUA"/>
    <property type="match status" value="1"/>
</dbReference>
<dbReference type="Pfam" id="PF01156">
    <property type="entry name" value="IU_nuc_hydro"/>
    <property type="match status" value="1"/>
</dbReference>
<evidence type="ECO:0000256" key="2">
    <source>
        <dbReference type="ARBA" id="ARBA00022801"/>
    </source>
</evidence>
<sequence length="357" mass="38041">MAPDKTPIWLDCDPGHDDAFAILIAALHPSFDLLGISTIHGNSSLAKVTNNALSVLTAIGRPDVPVYPGAKKPFMRPAVHAPDIHGDSGIDGTTLLPVPAAKPQSIPAVQAMRDAIMATAPQTCVLVITGTMTNAALLFAAFPETAVHIKTVSIMGGAFGRGNITKHAEFNIYCDPESANSIFTLPALSHKLILSPLDLTHTVLVTTSVRQTLTSTPSTLRTMFYELLMFFADTYIRVFDMTEGPPLHDPVAVAAVMDESLGMGFEYDEVEVVVLSHGEEMGRTVKVGDGEGVDFNAHEGRRQLDKAGDVVAGKGVKVRVGRKLDVGRFWEVVMEVVGRADERSPLNVGGAATTTTS</sequence>
<dbReference type="InterPro" id="IPR001910">
    <property type="entry name" value="Inosine/uridine_hydrolase_dom"/>
</dbReference>
<organism evidence="5 6">
    <name type="scientific">Orbilia blumenaviensis</name>
    <dbReference type="NCBI Taxonomy" id="1796055"/>
    <lineage>
        <taxon>Eukaryota</taxon>
        <taxon>Fungi</taxon>
        <taxon>Dikarya</taxon>
        <taxon>Ascomycota</taxon>
        <taxon>Pezizomycotina</taxon>
        <taxon>Orbiliomycetes</taxon>
        <taxon>Orbiliales</taxon>
        <taxon>Orbiliaceae</taxon>
        <taxon>Orbilia</taxon>
    </lineage>
</organism>